<dbReference type="RefSeq" id="WP_345824792.1">
    <property type="nucleotide sequence ID" value="NZ_JBDIML010000002.1"/>
</dbReference>
<keyword evidence="1" id="KW-0472">Membrane</keyword>
<feature type="transmembrane region" description="Helical" evidence="1">
    <location>
        <begin position="6"/>
        <end position="25"/>
    </location>
</feature>
<dbReference type="InterPro" id="IPR024419">
    <property type="entry name" value="YvrJ"/>
</dbReference>
<evidence type="ECO:0000313" key="2">
    <source>
        <dbReference type="EMBL" id="MEN2767334.1"/>
    </source>
</evidence>
<proteinExistence type="predicted"/>
<keyword evidence="1" id="KW-0812">Transmembrane</keyword>
<comment type="caution">
    <text evidence="2">The sequence shown here is derived from an EMBL/GenBank/DDBJ whole genome shotgun (WGS) entry which is preliminary data.</text>
</comment>
<evidence type="ECO:0000313" key="3">
    <source>
        <dbReference type="Proteomes" id="UP001444625"/>
    </source>
</evidence>
<sequence length="53" mass="6273">MFEEQHFINLISNMGFPIVISIYLLHRFEKKLDSLENAIQNLIKVINSPKKEE</sequence>
<dbReference type="Pfam" id="PF12841">
    <property type="entry name" value="YvrJ"/>
    <property type="match status" value="1"/>
</dbReference>
<dbReference type="EMBL" id="JBDIML010000002">
    <property type="protein sequence ID" value="MEN2767334.1"/>
    <property type="molecule type" value="Genomic_DNA"/>
</dbReference>
<evidence type="ECO:0000256" key="1">
    <source>
        <dbReference type="SAM" id="Phobius"/>
    </source>
</evidence>
<organism evidence="2 3">
    <name type="scientific">Ornithinibacillus xuwenensis</name>
    <dbReference type="NCBI Taxonomy" id="3144668"/>
    <lineage>
        <taxon>Bacteria</taxon>
        <taxon>Bacillati</taxon>
        <taxon>Bacillota</taxon>
        <taxon>Bacilli</taxon>
        <taxon>Bacillales</taxon>
        <taxon>Bacillaceae</taxon>
        <taxon>Ornithinibacillus</taxon>
    </lineage>
</organism>
<keyword evidence="1" id="KW-1133">Transmembrane helix</keyword>
<keyword evidence="3" id="KW-1185">Reference proteome</keyword>
<gene>
    <name evidence="2" type="ORF">ABC228_09040</name>
</gene>
<reference evidence="2 3" key="1">
    <citation type="submission" date="2024-05" db="EMBL/GenBank/DDBJ databases">
        <authorList>
            <person name="Haq I."/>
            <person name="Ullah Z."/>
            <person name="Ahmad R."/>
            <person name="Li M."/>
            <person name="Tong Y."/>
        </authorList>
    </citation>
    <scope>NUCLEOTIDE SEQUENCE [LARGE SCALE GENOMIC DNA]</scope>
    <source>
        <strain evidence="2 3">16A2E</strain>
    </source>
</reference>
<accession>A0ABU9XGD1</accession>
<name>A0ABU9XGD1_9BACI</name>
<dbReference type="Proteomes" id="UP001444625">
    <property type="component" value="Unassembled WGS sequence"/>
</dbReference>
<protein>
    <submittedName>
        <fullName evidence="2">YvrJ family protein</fullName>
    </submittedName>
</protein>